<reference evidence="1 2" key="1">
    <citation type="submission" date="2017-09" db="EMBL/GenBank/DDBJ databases">
        <title>Large-scale bioinformatics analysis of Bacillus genomes uncovers conserved roles of natural products in bacterial physiology.</title>
        <authorList>
            <consortium name="Agbiome Team Llc"/>
            <person name="Bleich R.M."/>
            <person name="Kirk G.J."/>
            <person name="Santa Maria K.C."/>
            <person name="Allen S.E."/>
            <person name="Farag S."/>
            <person name="Shank E.A."/>
            <person name="Bowers A."/>
        </authorList>
    </citation>
    <scope>NUCLEOTIDE SEQUENCE [LARGE SCALE GENOMIC DNA]</scope>
    <source>
        <strain evidence="1 2">AFS027647</strain>
    </source>
</reference>
<proteinExistence type="predicted"/>
<protein>
    <submittedName>
        <fullName evidence="1">Uncharacterized protein</fullName>
    </submittedName>
</protein>
<dbReference type="AlphaFoldDB" id="A0A9X6UC50"/>
<dbReference type="RefSeq" id="WP_098126433.1">
    <property type="nucleotide sequence ID" value="NZ_NUAN01000071.1"/>
</dbReference>
<comment type="caution">
    <text evidence="1">The sequence shown here is derived from an EMBL/GenBank/DDBJ whole genome shotgun (WGS) entry which is preliminary data.</text>
</comment>
<dbReference type="EMBL" id="NUAN01000071">
    <property type="protein sequence ID" value="PEN97850.1"/>
    <property type="molecule type" value="Genomic_DNA"/>
</dbReference>
<name>A0A9X6UC50_BACCE</name>
<evidence type="ECO:0000313" key="1">
    <source>
        <dbReference type="EMBL" id="PEN97850.1"/>
    </source>
</evidence>
<accession>A0A9X6UC50</accession>
<organism evidence="1 2">
    <name type="scientific">Bacillus cereus</name>
    <dbReference type="NCBI Taxonomy" id="1396"/>
    <lineage>
        <taxon>Bacteria</taxon>
        <taxon>Bacillati</taxon>
        <taxon>Bacillota</taxon>
        <taxon>Bacilli</taxon>
        <taxon>Bacillales</taxon>
        <taxon>Bacillaceae</taxon>
        <taxon>Bacillus</taxon>
        <taxon>Bacillus cereus group</taxon>
    </lineage>
</organism>
<dbReference type="Proteomes" id="UP000220691">
    <property type="component" value="Unassembled WGS sequence"/>
</dbReference>
<gene>
    <name evidence="1" type="ORF">CN553_12500</name>
</gene>
<evidence type="ECO:0000313" key="2">
    <source>
        <dbReference type="Proteomes" id="UP000220691"/>
    </source>
</evidence>
<sequence>MIIGYNFFNYEHGGTIFDTPVCTDMMDELNINEGTYDEIYIDLNTQIANDTAKPFMWTLTTIMDSKFTGDLDAGSIGAEGFKVTHIQLYRSVYGSNKWDLVAQFDYNKEYNVYNYVDRYVQNGATYQYAIVPVANEVIGDMLKSDQIKSEYEGIFLTDRKENKRLEYDISLGDVTYNQASSVNQPINGAYPIVTFGNSNYRSGNLSTLPLSRETIAMAGGGIDKLAEQINRQDWLDFLNNHKAKVLRMDSGVLILVATQNVSSQHKEGALRDLASVTFDYTEIGELNFSNMLKNDLISTAELGKFTFNDEGEIESAI</sequence>